<proteinExistence type="predicted"/>
<dbReference type="InterPro" id="IPR001212">
    <property type="entry name" value="Somatomedin_B_dom"/>
</dbReference>
<gene>
    <name evidence="4" type="ORF">ElyMa_002051900</name>
</gene>
<dbReference type="EMBL" id="BMAT01004159">
    <property type="protein sequence ID" value="GFR69520.1"/>
    <property type="molecule type" value="Genomic_DNA"/>
</dbReference>
<feature type="non-terminal residue" evidence="4">
    <location>
        <position position="304"/>
    </location>
</feature>
<feature type="chain" id="PRO_5043876015" description="SMB domain-containing protein" evidence="2">
    <location>
        <begin position="33"/>
        <end position="304"/>
    </location>
</feature>
<evidence type="ECO:0000256" key="1">
    <source>
        <dbReference type="ARBA" id="ARBA00023157"/>
    </source>
</evidence>
<accession>A0AAV4F9R8</accession>
<evidence type="ECO:0000313" key="5">
    <source>
        <dbReference type="Proteomes" id="UP000762676"/>
    </source>
</evidence>
<dbReference type="AlphaFoldDB" id="A0AAV4F9R8"/>
<keyword evidence="5" id="KW-1185">Reference proteome</keyword>
<dbReference type="InterPro" id="IPR036024">
    <property type="entry name" value="Somatomedin_B-like_dom_sf"/>
</dbReference>
<dbReference type="Gene3D" id="4.10.410.20">
    <property type="match status" value="1"/>
</dbReference>
<dbReference type="PROSITE" id="PS51257">
    <property type="entry name" value="PROKAR_LIPOPROTEIN"/>
    <property type="match status" value="1"/>
</dbReference>
<reference evidence="4 5" key="1">
    <citation type="journal article" date="2021" name="Elife">
        <title>Chloroplast acquisition without the gene transfer in kleptoplastic sea slugs, Plakobranchus ocellatus.</title>
        <authorList>
            <person name="Maeda T."/>
            <person name="Takahashi S."/>
            <person name="Yoshida T."/>
            <person name="Shimamura S."/>
            <person name="Takaki Y."/>
            <person name="Nagai Y."/>
            <person name="Toyoda A."/>
            <person name="Suzuki Y."/>
            <person name="Arimoto A."/>
            <person name="Ishii H."/>
            <person name="Satoh N."/>
            <person name="Nishiyama T."/>
            <person name="Hasebe M."/>
            <person name="Maruyama T."/>
            <person name="Minagawa J."/>
            <person name="Obokata J."/>
            <person name="Shigenobu S."/>
        </authorList>
    </citation>
    <scope>NUCLEOTIDE SEQUENCE [LARGE SCALE GENOMIC DNA]</scope>
</reference>
<evidence type="ECO:0000259" key="3">
    <source>
        <dbReference type="PROSITE" id="PS50958"/>
    </source>
</evidence>
<evidence type="ECO:0000256" key="2">
    <source>
        <dbReference type="SAM" id="SignalP"/>
    </source>
</evidence>
<dbReference type="Proteomes" id="UP000762676">
    <property type="component" value="Unassembled WGS sequence"/>
</dbReference>
<sequence>MCRFREKCKRPKLLQRLIWRWVLISAFVSSSCEQSISIKPPQDPLPRDNASDFPRRQLTSLTTSTEVYNTSFVSTVKPNESVRPSRLPPVWLMAKNSGVLTHTKSLETAKESNDPVSCYGRCGDRRSFPCSCTGICMVNGNCCPDIKRECLSLLHSVRSQFKHLKDAAVECSSKTSTFMIMSCPNPSSAREKEALEMESVTKDGAKLVTQPSISKISVSEGSEQKNLSSNAVLSLIWDSPITDTTTGLVYRNRSVARCNGVLDLDTLPWLVQVETSPAHGGAKDIGSLNELVSTETVVYSPPDS</sequence>
<feature type="signal peptide" evidence="2">
    <location>
        <begin position="1"/>
        <end position="32"/>
    </location>
</feature>
<name>A0AAV4F9R8_9GAST</name>
<dbReference type="PROSITE" id="PS50958">
    <property type="entry name" value="SMB_2"/>
    <property type="match status" value="1"/>
</dbReference>
<organism evidence="4 5">
    <name type="scientific">Elysia marginata</name>
    <dbReference type="NCBI Taxonomy" id="1093978"/>
    <lineage>
        <taxon>Eukaryota</taxon>
        <taxon>Metazoa</taxon>
        <taxon>Spiralia</taxon>
        <taxon>Lophotrochozoa</taxon>
        <taxon>Mollusca</taxon>
        <taxon>Gastropoda</taxon>
        <taxon>Heterobranchia</taxon>
        <taxon>Euthyneura</taxon>
        <taxon>Panpulmonata</taxon>
        <taxon>Sacoglossa</taxon>
        <taxon>Placobranchoidea</taxon>
        <taxon>Plakobranchidae</taxon>
        <taxon>Elysia</taxon>
    </lineage>
</organism>
<dbReference type="SMART" id="SM00201">
    <property type="entry name" value="SO"/>
    <property type="match status" value="1"/>
</dbReference>
<evidence type="ECO:0000313" key="4">
    <source>
        <dbReference type="EMBL" id="GFR69520.1"/>
    </source>
</evidence>
<feature type="domain" description="SMB" evidence="3">
    <location>
        <begin position="114"/>
        <end position="154"/>
    </location>
</feature>
<protein>
    <recommendedName>
        <fullName evidence="3">SMB domain-containing protein</fullName>
    </recommendedName>
</protein>
<keyword evidence="1" id="KW-1015">Disulfide bond</keyword>
<keyword evidence="2" id="KW-0732">Signal</keyword>
<comment type="caution">
    <text evidence="4">The sequence shown here is derived from an EMBL/GenBank/DDBJ whole genome shotgun (WGS) entry which is preliminary data.</text>
</comment>
<dbReference type="SUPFAM" id="SSF90188">
    <property type="entry name" value="Somatomedin B domain"/>
    <property type="match status" value="1"/>
</dbReference>